<feature type="compositionally biased region" description="Low complexity" evidence="1">
    <location>
        <begin position="152"/>
        <end position="169"/>
    </location>
</feature>
<evidence type="ECO:0000313" key="4">
    <source>
        <dbReference type="Proteomes" id="UP001590950"/>
    </source>
</evidence>
<dbReference type="InterPro" id="IPR052609">
    <property type="entry name" value="Ribosome_Biogenesis_Reg"/>
</dbReference>
<name>A0ABR4A1C5_9LECA</name>
<dbReference type="Pfam" id="PF10441">
    <property type="entry name" value="Urb2"/>
    <property type="match status" value="1"/>
</dbReference>
<comment type="caution">
    <text evidence="3">The sequence shown here is derived from an EMBL/GenBank/DDBJ whole genome shotgun (WGS) entry which is preliminary data.</text>
</comment>
<keyword evidence="4" id="KW-1185">Reference proteome</keyword>
<dbReference type="PANTHER" id="PTHR15682:SF2">
    <property type="entry name" value="UNHEALTHY RIBOSOME BIOGENESIS PROTEIN 2 HOMOLOG"/>
    <property type="match status" value="1"/>
</dbReference>
<organism evidence="3 4">
    <name type="scientific">Stereocaulon virgatum</name>
    <dbReference type="NCBI Taxonomy" id="373712"/>
    <lineage>
        <taxon>Eukaryota</taxon>
        <taxon>Fungi</taxon>
        <taxon>Dikarya</taxon>
        <taxon>Ascomycota</taxon>
        <taxon>Pezizomycotina</taxon>
        <taxon>Lecanoromycetes</taxon>
        <taxon>OSLEUM clade</taxon>
        <taxon>Lecanoromycetidae</taxon>
        <taxon>Lecanorales</taxon>
        <taxon>Lecanorineae</taxon>
        <taxon>Stereocaulaceae</taxon>
        <taxon>Stereocaulon</taxon>
    </lineage>
</organism>
<accession>A0ABR4A1C5</accession>
<sequence>MAATTSSEGVSRQQRSILTLDKSDEPFEVLIAHACNILDIDINDDWNDFSKAGGWQALRVNTTCDPRPEWTLKWLLKKFKAAEEELASPCLYSKAWSLLRELTVRLPLSKTASLLKTYDFITIVRNTLQWFYESVNRRLSAPNGEERGSLHSSANSSGTVSSSSSQLGTSRKRKRDGTEISISTPIPIDESGAVDALFMAVCATIAQVWSFTEDSDHDRGFTVEHIKSALRSSPQDAAQILGTSLYLTSHLLRKPNRASERGWSTTYMPQNYDKRTACRFYVSSAVKLWSTRSSSRQDPHDTESHLAFGAHCMMPALQLLNRCREWSSLEKNIEAVTDTLTEMLIKHVILPYRASKIDTETPGRVSTGGTSISFHQELVSVFRPSRLPLLGQANVSGGNKSNLERSIRKTDAQKTITLLSLLFDVALGSCPRSTPKLRRAEDAWLEQLFIEISECAALFLPSKVKRYHAMLVKWMMQKAVKHKLRLNSSTVEAILDETSGLFNRDTGVTVQWGVIDLCLQIDANVFIILGKEDLEEGKSRRIPNKYLLSLLSSITDGQLETSQDYHYVLSYIITPLCNAFADARDLGSFIDIWTEQLSIVLSRQTARNDLIASAPGIWEDEKLLRSVAQLVTTSLTSASMERIMSRAIDSLTMESQHMMNGRAVSPAVLVILDCLFAGISRADTMARLVKIGESAFCLSGISNMELSPQTGKWRIWRIKATIADRWFTLHKSPAFKRNAHMSIYAAFELIKLIPSKISANEKKDLSEAFHAFRFILRFVAKDPFWNETHFSSQSELAVAVSNILDAMEPFCRRTSHDHFQTIKLPETVPRWDEFAVNVTSIDTLYLGCVADILTSPGILSHLDANVQARLIEQLYWCAVYQQRLSQSMPVGSIDYSWPWKMLHHPDVIGENASTTKYLRNFQVDHYLSTSKFGEPKCWDIEMADYVTGFKSIQMIPVQCLERGYRSVIANRILRILLHANFTSLAIAAEHLTMLAKLLTMPNKSMDILENAEESRKGLVETGKGAVLIRLARGVDCTMGWSEDKMYAVSALKTLTSSVMSHLFTTLNQRSSMDYLKVLYHQLAGLLEDTHDNKINCSTALAAVIEISLNAYSKHNDNVGESLGILTESLKTTRSYHLESLLHNFEEISITGASDQKHRLGVILECLASYADLLGDHPNLGNISHKLFGADGLSGTLKRESRIHQGENVASDRLTVDGYWLEYLTTRLARVELLLNARDSKMHPNIVETSAHLYQMKFAREKNNLLNSLRKIMPTLSPQSKAQVCFGHNLEVDRCLSYAQVYLLGMAIVSMKDQEIEEFRESISRTFTLLCRGLFQPILFRDCMLTMQCISLLLQKHPRLITQWNIDNLLAAITAKSANLEQHIEDKQSPMLYIGLCRLFSTILTTHRTKTGRRYHLLLLALQSLLRCLFTPYTPTSPSPEPHSAFTATHASAYARLLTTLCDPTPSSLSRASRNRTHLALALNDETKKAKSIAGQHLPYLIMEYCTCQLKGRLEAEMKVALEVGLFAVVGVMGVDVMRTMNAALGEGGRGVWKALYGDFRRAGGRVWE</sequence>
<evidence type="ECO:0000313" key="3">
    <source>
        <dbReference type="EMBL" id="KAL2038147.1"/>
    </source>
</evidence>
<feature type="region of interest" description="Disordered" evidence="1">
    <location>
        <begin position="142"/>
        <end position="184"/>
    </location>
</feature>
<proteinExistence type="predicted"/>
<dbReference type="Proteomes" id="UP001590950">
    <property type="component" value="Unassembled WGS sequence"/>
</dbReference>
<dbReference type="PANTHER" id="PTHR15682">
    <property type="entry name" value="UNHEALTHY RIBOSOME BIOGENESIS PROTEIN 2 HOMOLOG"/>
    <property type="match status" value="1"/>
</dbReference>
<protein>
    <recommendedName>
        <fullName evidence="2">Nucleolar 27S pre-rRNA processing Urb2/Npa2 C-terminal domain-containing protein</fullName>
    </recommendedName>
</protein>
<dbReference type="EMBL" id="JBEFKJ010000034">
    <property type="protein sequence ID" value="KAL2038147.1"/>
    <property type="molecule type" value="Genomic_DNA"/>
</dbReference>
<gene>
    <name evidence="3" type="ORF">N7G274_009095</name>
</gene>
<reference evidence="3 4" key="1">
    <citation type="submission" date="2024-09" db="EMBL/GenBank/DDBJ databases">
        <title>Rethinking Asexuality: The Enigmatic Case of Functional Sexual Genes in Lepraria (Stereocaulaceae).</title>
        <authorList>
            <person name="Doellman M."/>
            <person name="Sun Y."/>
            <person name="Barcenas-Pena A."/>
            <person name="Lumbsch H.T."/>
            <person name="Grewe F."/>
        </authorList>
    </citation>
    <scope>NUCLEOTIDE SEQUENCE [LARGE SCALE GENOMIC DNA]</scope>
    <source>
        <strain evidence="3 4">Mercado 3170</strain>
    </source>
</reference>
<evidence type="ECO:0000259" key="2">
    <source>
        <dbReference type="Pfam" id="PF10441"/>
    </source>
</evidence>
<feature type="domain" description="Nucleolar 27S pre-rRNA processing Urb2/Npa2 C-terminal" evidence="2">
    <location>
        <begin position="1345"/>
        <end position="1562"/>
    </location>
</feature>
<dbReference type="InterPro" id="IPR018849">
    <property type="entry name" value="Urb2/Npa2_C"/>
</dbReference>
<evidence type="ECO:0000256" key="1">
    <source>
        <dbReference type="SAM" id="MobiDB-lite"/>
    </source>
</evidence>